<dbReference type="EMBL" id="MU128954">
    <property type="protein sequence ID" value="KAF9515002.1"/>
    <property type="molecule type" value="Genomic_DNA"/>
</dbReference>
<comment type="caution">
    <text evidence="1">The sequence shown here is derived from an EMBL/GenBank/DDBJ whole genome shotgun (WGS) entry which is preliminary data.</text>
</comment>
<reference evidence="1" key="1">
    <citation type="journal article" date="2020" name="Nat. Commun.">
        <title>Large-scale genome sequencing of mycorrhizal fungi provides insights into the early evolution of symbiotic traits.</title>
        <authorList>
            <person name="Miyauchi S."/>
            <person name="Kiss E."/>
            <person name="Kuo A."/>
            <person name="Drula E."/>
            <person name="Kohler A."/>
            <person name="Sanchez-Garcia M."/>
            <person name="Morin E."/>
            <person name="Andreopoulos B."/>
            <person name="Barry K.W."/>
            <person name="Bonito G."/>
            <person name="Buee M."/>
            <person name="Carver A."/>
            <person name="Chen C."/>
            <person name="Cichocki N."/>
            <person name="Clum A."/>
            <person name="Culley D."/>
            <person name="Crous P.W."/>
            <person name="Fauchery L."/>
            <person name="Girlanda M."/>
            <person name="Hayes R.D."/>
            <person name="Keri Z."/>
            <person name="LaButti K."/>
            <person name="Lipzen A."/>
            <person name="Lombard V."/>
            <person name="Magnuson J."/>
            <person name="Maillard F."/>
            <person name="Murat C."/>
            <person name="Nolan M."/>
            <person name="Ohm R.A."/>
            <person name="Pangilinan J."/>
            <person name="Pereira M.F."/>
            <person name="Perotto S."/>
            <person name="Peter M."/>
            <person name="Pfister S."/>
            <person name="Riley R."/>
            <person name="Sitrit Y."/>
            <person name="Stielow J.B."/>
            <person name="Szollosi G."/>
            <person name="Zifcakova L."/>
            <person name="Stursova M."/>
            <person name="Spatafora J.W."/>
            <person name="Tedersoo L."/>
            <person name="Vaario L.M."/>
            <person name="Yamada A."/>
            <person name="Yan M."/>
            <person name="Wang P."/>
            <person name="Xu J."/>
            <person name="Bruns T."/>
            <person name="Baldrian P."/>
            <person name="Vilgalys R."/>
            <person name="Dunand C."/>
            <person name="Henrissat B."/>
            <person name="Grigoriev I.V."/>
            <person name="Hibbett D."/>
            <person name="Nagy L.G."/>
            <person name="Martin F.M."/>
        </authorList>
    </citation>
    <scope>NUCLEOTIDE SEQUENCE</scope>
    <source>
        <strain evidence="1">UP504</strain>
    </source>
</reference>
<sequence length="152" mass="17307">MEWVDGGLRAAGIHRGGVGPQTVVEAYEKRLRVVLSSTKARFSLWDSEADCELTFIGLVRVLSAREDVLERKALLFPQSFRIWSQLILTTFLGGAGPIQLSREEIPPRDCPRRLLCSLLMFWVMLEAKYLSKHIRRTLCDVVMFLLYRPVGA</sequence>
<protein>
    <submittedName>
        <fullName evidence="1">Uncharacterized protein</fullName>
    </submittedName>
</protein>
<proteinExistence type="predicted"/>
<name>A0A9P6DV63_9AGAM</name>
<dbReference type="AlphaFoldDB" id="A0A9P6DV63"/>
<evidence type="ECO:0000313" key="1">
    <source>
        <dbReference type="EMBL" id="KAF9515002.1"/>
    </source>
</evidence>
<keyword evidence="2" id="KW-1185">Reference proteome</keyword>
<dbReference type="Proteomes" id="UP000886523">
    <property type="component" value="Unassembled WGS sequence"/>
</dbReference>
<evidence type="ECO:0000313" key="2">
    <source>
        <dbReference type="Proteomes" id="UP000886523"/>
    </source>
</evidence>
<organism evidence="1 2">
    <name type="scientific">Hydnum rufescens UP504</name>
    <dbReference type="NCBI Taxonomy" id="1448309"/>
    <lineage>
        <taxon>Eukaryota</taxon>
        <taxon>Fungi</taxon>
        <taxon>Dikarya</taxon>
        <taxon>Basidiomycota</taxon>
        <taxon>Agaricomycotina</taxon>
        <taxon>Agaricomycetes</taxon>
        <taxon>Cantharellales</taxon>
        <taxon>Hydnaceae</taxon>
        <taxon>Hydnum</taxon>
    </lineage>
</organism>
<gene>
    <name evidence="1" type="ORF">BS47DRAFT_819934</name>
</gene>
<accession>A0A9P6DV63</accession>